<evidence type="ECO:0000256" key="4">
    <source>
        <dbReference type="ARBA" id="ARBA00023163"/>
    </source>
</evidence>
<evidence type="ECO:0000256" key="3">
    <source>
        <dbReference type="ARBA" id="ARBA00023125"/>
    </source>
</evidence>
<dbReference type="InterPro" id="IPR014864">
    <property type="entry name" value="TF_NikR_Ni-bd_C"/>
</dbReference>
<organism evidence="7 8">
    <name type="scientific">Natronorubrum texcoconense</name>
    <dbReference type="NCBI Taxonomy" id="1095776"/>
    <lineage>
        <taxon>Archaea</taxon>
        <taxon>Methanobacteriati</taxon>
        <taxon>Methanobacteriota</taxon>
        <taxon>Stenosarchaea group</taxon>
        <taxon>Halobacteria</taxon>
        <taxon>Halobacteriales</taxon>
        <taxon>Natrialbaceae</taxon>
        <taxon>Natronorubrum</taxon>
    </lineage>
</organism>
<dbReference type="SUPFAM" id="SSF47598">
    <property type="entry name" value="Ribbon-helix-helix"/>
    <property type="match status" value="1"/>
</dbReference>
<dbReference type="InterPro" id="IPR010985">
    <property type="entry name" value="Ribbon_hlx_hlx"/>
</dbReference>
<dbReference type="PANTHER" id="PTHR34719">
    <property type="entry name" value="NICKEL-RESPONSIVE REGULATOR"/>
    <property type="match status" value="1"/>
</dbReference>
<dbReference type="SUPFAM" id="SSF55021">
    <property type="entry name" value="ACT-like"/>
    <property type="match status" value="1"/>
</dbReference>
<keyword evidence="4" id="KW-0804">Transcription</keyword>
<reference evidence="8" key="1">
    <citation type="submission" date="2016-10" db="EMBL/GenBank/DDBJ databases">
        <authorList>
            <person name="Varghese N."/>
            <person name="Submissions S."/>
        </authorList>
    </citation>
    <scope>NUCLEOTIDE SEQUENCE [LARGE SCALE GENOMIC DNA]</scope>
    <source>
        <strain evidence="8">B4,CECT 8067,JCM 17497</strain>
    </source>
</reference>
<evidence type="ECO:0000259" key="5">
    <source>
        <dbReference type="Pfam" id="PF01402"/>
    </source>
</evidence>
<evidence type="ECO:0000313" key="8">
    <source>
        <dbReference type="Proteomes" id="UP000198882"/>
    </source>
</evidence>
<keyword evidence="2" id="KW-0805">Transcription regulation</keyword>
<dbReference type="Pfam" id="PF08753">
    <property type="entry name" value="NikR_C"/>
    <property type="match status" value="1"/>
</dbReference>
<sequence>MPVVSVSMPAELIDRLDAHATEHDYTGRSEVVRESARSLLTEFDDERLAEESLAGVVTVFYDFGTQCVERRVTELRHEHDADIAANDHSHVADYCVDCFVLESDLESISTFVGKLRAIEDVETVDYSLVPLESIGQLQDA</sequence>
<dbReference type="PANTHER" id="PTHR34719:SF3">
    <property type="entry name" value="NICKEL-RESPONSIVE REGULATOR-RELATED"/>
    <property type="match status" value="1"/>
</dbReference>
<dbReference type="InterPro" id="IPR027271">
    <property type="entry name" value="Acetolactate_synth/TF_NikR_C"/>
</dbReference>
<evidence type="ECO:0000256" key="1">
    <source>
        <dbReference type="ARBA" id="ARBA00008478"/>
    </source>
</evidence>
<protein>
    <submittedName>
        <fullName evidence="7">CopG family transcriptional regulator, nickel-responsive regulator</fullName>
    </submittedName>
</protein>
<dbReference type="Pfam" id="PF01402">
    <property type="entry name" value="RHH_1"/>
    <property type="match status" value="1"/>
</dbReference>
<dbReference type="STRING" id="1095776.SAMN04515672_3151"/>
<dbReference type="InterPro" id="IPR045865">
    <property type="entry name" value="ACT-like_dom_sf"/>
</dbReference>
<evidence type="ECO:0000259" key="6">
    <source>
        <dbReference type="Pfam" id="PF08753"/>
    </source>
</evidence>
<dbReference type="GO" id="GO:0006355">
    <property type="term" value="P:regulation of DNA-templated transcription"/>
    <property type="evidence" value="ECO:0007669"/>
    <property type="project" value="InterPro"/>
</dbReference>
<evidence type="ECO:0000313" key="7">
    <source>
        <dbReference type="EMBL" id="SDK44949.1"/>
    </source>
</evidence>
<keyword evidence="3" id="KW-0238">DNA-binding</keyword>
<dbReference type="AlphaFoldDB" id="A0A1G9BZQ9"/>
<proteinExistence type="inferred from homology"/>
<dbReference type="InterPro" id="IPR050192">
    <property type="entry name" value="CopG/NikR_regulator"/>
</dbReference>
<feature type="domain" description="Transcription factor NikR nickel binding C-terminal" evidence="6">
    <location>
        <begin position="54"/>
        <end position="128"/>
    </location>
</feature>
<dbReference type="Gene3D" id="3.30.70.1150">
    <property type="entry name" value="ACT-like. Chain A, domain 2"/>
    <property type="match status" value="1"/>
</dbReference>
<dbReference type="OrthoDB" id="9459at2157"/>
<evidence type="ECO:0000256" key="2">
    <source>
        <dbReference type="ARBA" id="ARBA00023015"/>
    </source>
</evidence>
<dbReference type="GO" id="GO:0003677">
    <property type="term" value="F:DNA binding"/>
    <property type="evidence" value="ECO:0007669"/>
    <property type="project" value="UniProtKB-KW"/>
</dbReference>
<dbReference type="CDD" id="cd22231">
    <property type="entry name" value="RHH_NikR_HicB-like"/>
    <property type="match status" value="1"/>
</dbReference>
<dbReference type="Gene3D" id="1.10.1220.10">
    <property type="entry name" value="Met repressor-like"/>
    <property type="match status" value="1"/>
</dbReference>
<dbReference type="RefSeq" id="WP_090308851.1">
    <property type="nucleotide sequence ID" value="NZ_FNFE01000004.1"/>
</dbReference>
<accession>A0A1G9BZQ9</accession>
<comment type="similarity">
    <text evidence="1">Belongs to the transcriptional regulatory CopG/NikR family.</text>
</comment>
<feature type="domain" description="Ribbon-helix-helix protein CopG" evidence="5">
    <location>
        <begin position="3"/>
        <end position="41"/>
    </location>
</feature>
<dbReference type="InterPro" id="IPR013321">
    <property type="entry name" value="Arc_rbn_hlx_hlx"/>
</dbReference>
<dbReference type="Proteomes" id="UP000198882">
    <property type="component" value="Unassembled WGS sequence"/>
</dbReference>
<name>A0A1G9BZQ9_9EURY</name>
<gene>
    <name evidence="7" type="ORF">SAMN04515672_3151</name>
</gene>
<dbReference type="InterPro" id="IPR002145">
    <property type="entry name" value="CopG"/>
</dbReference>
<dbReference type="EMBL" id="FNFE01000004">
    <property type="protein sequence ID" value="SDK44949.1"/>
    <property type="molecule type" value="Genomic_DNA"/>
</dbReference>
<keyword evidence="8" id="KW-1185">Reference proteome</keyword>